<evidence type="ECO:0000256" key="1">
    <source>
        <dbReference type="ARBA" id="ARBA00023015"/>
    </source>
</evidence>
<evidence type="ECO:0000256" key="2">
    <source>
        <dbReference type="ARBA" id="ARBA00023125"/>
    </source>
</evidence>
<dbReference type="RefSeq" id="WP_033393552.1">
    <property type="nucleotide sequence ID" value="NZ_FWXV01000001.1"/>
</dbReference>
<dbReference type="SMART" id="SM00100">
    <property type="entry name" value="cNMP"/>
    <property type="match status" value="1"/>
</dbReference>
<dbReference type="InterPro" id="IPR014710">
    <property type="entry name" value="RmlC-like_jellyroll"/>
</dbReference>
<dbReference type="InterPro" id="IPR036388">
    <property type="entry name" value="WH-like_DNA-bd_sf"/>
</dbReference>
<dbReference type="PANTHER" id="PTHR24567:SF74">
    <property type="entry name" value="HTH-TYPE TRANSCRIPTIONAL REGULATOR ARCR"/>
    <property type="match status" value="1"/>
</dbReference>
<dbReference type="PROSITE" id="PS51063">
    <property type="entry name" value="HTH_CRP_2"/>
    <property type="match status" value="1"/>
</dbReference>
<evidence type="ECO:0000313" key="6">
    <source>
        <dbReference type="EMBL" id="SMC60383.1"/>
    </source>
</evidence>
<dbReference type="InterPro" id="IPR018490">
    <property type="entry name" value="cNMP-bd_dom_sf"/>
</dbReference>
<dbReference type="PANTHER" id="PTHR24567">
    <property type="entry name" value="CRP FAMILY TRANSCRIPTIONAL REGULATORY PROTEIN"/>
    <property type="match status" value="1"/>
</dbReference>
<reference evidence="6 7" key="1">
    <citation type="submission" date="2017-04" db="EMBL/GenBank/DDBJ databases">
        <authorList>
            <person name="Afonso C.L."/>
            <person name="Miller P.J."/>
            <person name="Scott M.A."/>
            <person name="Spackman E."/>
            <person name="Goraichik I."/>
            <person name="Dimitrov K.M."/>
            <person name="Suarez D.L."/>
            <person name="Swayne D.E."/>
        </authorList>
    </citation>
    <scope>NUCLEOTIDE SEQUENCE [LARGE SCALE GENOMIC DNA]</scope>
    <source>
        <strain evidence="6 7">DSM 43828</strain>
    </source>
</reference>
<dbReference type="InterPro" id="IPR050397">
    <property type="entry name" value="Env_Response_Regulators"/>
</dbReference>
<accession>A0A1Y5WZ08</accession>
<feature type="domain" description="HTH crp-type" evidence="5">
    <location>
        <begin position="141"/>
        <end position="215"/>
    </location>
</feature>
<evidence type="ECO:0000259" key="4">
    <source>
        <dbReference type="PROSITE" id="PS50042"/>
    </source>
</evidence>
<proteinExistence type="predicted"/>
<dbReference type="SUPFAM" id="SSF51206">
    <property type="entry name" value="cAMP-binding domain-like"/>
    <property type="match status" value="1"/>
</dbReference>
<dbReference type="CDD" id="cd00038">
    <property type="entry name" value="CAP_ED"/>
    <property type="match status" value="1"/>
</dbReference>
<keyword evidence="2" id="KW-0238">DNA-binding</keyword>
<keyword evidence="7" id="KW-1185">Reference proteome</keyword>
<dbReference type="InterPro" id="IPR036390">
    <property type="entry name" value="WH_DNA-bd_sf"/>
</dbReference>
<dbReference type="GO" id="GO:0003700">
    <property type="term" value="F:DNA-binding transcription factor activity"/>
    <property type="evidence" value="ECO:0007669"/>
    <property type="project" value="TreeGrafter"/>
</dbReference>
<dbReference type="AlphaFoldDB" id="A0A1Y5WZ08"/>
<sequence length="226" mass="24885">MVVSTPLHIVDFLTDDQRQALEALGKPVVYPPGATVYWEGQPARSVLMIRKGSVKVSQRGPDGTEVPLAIRGVNEIIGDEGVLMGEVRSATLTAVTVVEGLDIAADDILRFVEDNHLWPMMYRAAVYRRRQIEEQNLLGRLDVRGRLVNWLLDLKNKIGQQAQDGSWTIESTLSQQEIAGCIGASRDAVAVELRKLRARGLITTARRRIVLHDLAGLQDDSPPSTG</sequence>
<evidence type="ECO:0000259" key="5">
    <source>
        <dbReference type="PROSITE" id="PS51063"/>
    </source>
</evidence>
<dbReference type="EMBL" id="FWXV01000001">
    <property type="protein sequence ID" value="SMC60383.1"/>
    <property type="molecule type" value="Genomic_DNA"/>
</dbReference>
<organism evidence="6 7">
    <name type="scientific">Kibdelosporangium aridum</name>
    <dbReference type="NCBI Taxonomy" id="2030"/>
    <lineage>
        <taxon>Bacteria</taxon>
        <taxon>Bacillati</taxon>
        <taxon>Actinomycetota</taxon>
        <taxon>Actinomycetes</taxon>
        <taxon>Pseudonocardiales</taxon>
        <taxon>Pseudonocardiaceae</taxon>
        <taxon>Kibdelosporangium</taxon>
    </lineage>
</organism>
<dbReference type="SMART" id="SM00419">
    <property type="entry name" value="HTH_CRP"/>
    <property type="match status" value="1"/>
</dbReference>
<keyword evidence="3" id="KW-0804">Transcription</keyword>
<name>A0A1Y5WZ08_KIBAR</name>
<gene>
    <name evidence="6" type="ORF">SAMN05661093_00847</name>
</gene>
<dbReference type="GO" id="GO:0005829">
    <property type="term" value="C:cytosol"/>
    <property type="evidence" value="ECO:0007669"/>
    <property type="project" value="TreeGrafter"/>
</dbReference>
<dbReference type="GO" id="GO:0016301">
    <property type="term" value="F:kinase activity"/>
    <property type="evidence" value="ECO:0007669"/>
    <property type="project" value="UniProtKB-KW"/>
</dbReference>
<evidence type="ECO:0000313" key="7">
    <source>
        <dbReference type="Proteomes" id="UP000192674"/>
    </source>
</evidence>
<dbReference type="InterPro" id="IPR012318">
    <property type="entry name" value="HTH_CRP"/>
</dbReference>
<dbReference type="InterPro" id="IPR000595">
    <property type="entry name" value="cNMP-bd_dom"/>
</dbReference>
<dbReference type="Pfam" id="PF13545">
    <property type="entry name" value="HTH_Crp_2"/>
    <property type="match status" value="1"/>
</dbReference>
<keyword evidence="6" id="KW-0808">Transferase</keyword>
<dbReference type="Pfam" id="PF00027">
    <property type="entry name" value="cNMP_binding"/>
    <property type="match status" value="1"/>
</dbReference>
<dbReference type="OrthoDB" id="41390at2"/>
<dbReference type="Proteomes" id="UP000192674">
    <property type="component" value="Unassembled WGS sequence"/>
</dbReference>
<evidence type="ECO:0000256" key="3">
    <source>
        <dbReference type="ARBA" id="ARBA00023163"/>
    </source>
</evidence>
<keyword evidence="6" id="KW-0418">Kinase</keyword>
<keyword evidence="1" id="KW-0805">Transcription regulation</keyword>
<dbReference type="Gene3D" id="2.60.120.10">
    <property type="entry name" value="Jelly Rolls"/>
    <property type="match status" value="1"/>
</dbReference>
<protein>
    <submittedName>
        <fullName evidence="6">cAMP-binding domain of CRP or a regulatory subunit of cAMP-dependent protein kinases</fullName>
    </submittedName>
</protein>
<dbReference type="SUPFAM" id="SSF46785">
    <property type="entry name" value="Winged helix' DNA-binding domain"/>
    <property type="match status" value="1"/>
</dbReference>
<dbReference type="PROSITE" id="PS50042">
    <property type="entry name" value="CNMP_BINDING_3"/>
    <property type="match status" value="1"/>
</dbReference>
<feature type="domain" description="Cyclic nucleotide-binding" evidence="4">
    <location>
        <begin position="9"/>
        <end position="112"/>
    </location>
</feature>
<dbReference type="Gene3D" id="1.10.10.10">
    <property type="entry name" value="Winged helix-like DNA-binding domain superfamily/Winged helix DNA-binding domain"/>
    <property type="match status" value="1"/>
</dbReference>
<dbReference type="GO" id="GO:0003677">
    <property type="term" value="F:DNA binding"/>
    <property type="evidence" value="ECO:0007669"/>
    <property type="project" value="UniProtKB-KW"/>
</dbReference>